<feature type="transmembrane region" description="Helical" evidence="5">
    <location>
        <begin position="49"/>
        <end position="68"/>
    </location>
</feature>
<gene>
    <name evidence="8" type="ORF">ACFYXI_30695</name>
</gene>
<keyword evidence="5" id="KW-0812">Transmembrane</keyword>
<reference evidence="8 9" key="1">
    <citation type="submission" date="2024-10" db="EMBL/GenBank/DDBJ databases">
        <title>The Natural Products Discovery Center: Release of the First 8490 Sequenced Strains for Exploring Actinobacteria Biosynthetic Diversity.</title>
        <authorList>
            <person name="Kalkreuter E."/>
            <person name="Kautsar S.A."/>
            <person name="Yang D."/>
            <person name="Bader C.D."/>
            <person name="Teijaro C.N."/>
            <person name="Fluegel L."/>
            <person name="Davis C.M."/>
            <person name="Simpson J.R."/>
            <person name="Lauterbach L."/>
            <person name="Steele A.D."/>
            <person name="Gui C."/>
            <person name="Meng S."/>
            <person name="Li G."/>
            <person name="Viehrig K."/>
            <person name="Ye F."/>
            <person name="Su P."/>
            <person name="Kiefer A.F."/>
            <person name="Nichols A."/>
            <person name="Cepeda A.J."/>
            <person name="Yan W."/>
            <person name="Fan B."/>
            <person name="Jiang Y."/>
            <person name="Adhikari A."/>
            <person name="Zheng C.-J."/>
            <person name="Schuster L."/>
            <person name="Cowan T.M."/>
            <person name="Smanski M.J."/>
            <person name="Chevrette M.G."/>
            <person name="De Carvalho L.P.S."/>
            <person name="Shen B."/>
        </authorList>
    </citation>
    <scope>NUCLEOTIDE SEQUENCE [LARGE SCALE GENOMIC DNA]</scope>
    <source>
        <strain evidence="8 9">NPDC002173</strain>
    </source>
</reference>
<dbReference type="InterPro" id="IPR050482">
    <property type="entry name" value="Sensor_HK_TwoCompSys"/>
</dbReference>
<dbReference type="PANTHER" id="PTHR24421">
    <property type="entry name" value="NITRATE/NITRITE SENSOR PROTEIN NARX-RELATED"/>
    <property type="match status" value="1"/>
</dbReference>
<feature type="transmembrane region" description="Helical" evidence="5">
    <location>
        <begin position="80"/>
        <end position="99"/>
    </location>
</feature>
<dbReference type="Pfam" id="PF07730">
    <property type="entry name" value="HisKA_3"/>
    <property type="match status" value="1"/>
</dbReference>
<keyword evidence="5" id="KW-1133">Transmembrane helix</keyword>
<evidence type="ECO:0000256" key="1">
    <source>
        <dbReference type="ARBA" id="ARBA00022679"/>
    </source>
</evidence>
<feature type="domain" description="Signal transduction histidine kinase subgroup 3 dimerisation and phosphoacceptor" evidence="7">
    <location>
        <begin position="188"/>
        <end position="254"/>
    </location>
</feature>
<dbReference type="Gene3D" id="3.30.565.10">
    <property type="entry name" value="Histidine kinase-like ATPase, C-terminal domain"/>
    <property type="match status" value="1"/>
</dbReference>
<feature type="transmembrane region" description="Helical" evidence="5">
    <location>
        <begin position="25"/>
        <end position="43"/>
    </location>
</feature>
<keyword evidence="2 8" id="KW-0418">Kinase</keyword>
<feature type="transmembrane region" description="Helical" evidence="5">
    <location>
        <begin position="124"/>
        <end position="156"/>
    </location>
</feature>
<dbReference type="InterPro" id="IPR003594">
    <property type="entry name" value="HATPase_dom"/>
</dbReference>
<accession>A0ABW6SY69</accession>
<evidence type="ECO:0000256" key="5">
    <source>
        <dbReference type="SAM" id="Phobius"/>
    </source>
</evidence>
<comment type="caution">
    <text evidence="8">The sequence shown here is derived from an EMBL/GenBank/DDBJ whole genome shotgun (WGS) entry which is preliminary data.</text>
</comment>
<keyword evidence="1" id="KW-0808">Transferase</keyword>
<dbReference type="SUPFAM" id="SSF55874">
    <property type="entry name" value="ATPase domain of HSP90 chaperone/DNA topoisomerase II/histidine kinase"/>
    <property type="match status" value="1"/>
</dbReference>
<protein>
    <submittedName>
        <fullName evidence="8">Sensor histidine kinase</fullName>
    </submittedName>
</protein>
<feature type="region of interest" description="Disordered" evidence="4">
    <location>
        <begin position="325"/>
        <end position="344"/>
    </location>
</feature>
<dbReference type="RefSeq" id="WP_387416235.1">
    <property type="nucleotide sequence ID" value="NZ_JBIASD010000026.1"/>
</dbReference>
<dbReference type="Gene3D" id="1.20.5.1930">
    <property type="match status" value="1"/>
</dbReference>
<feature type="domain" description="Histidine kinase/HSP90-like ATPase" evidence="6">
    <location>
        <begin position="292"/>
        <end position="375"/>
    </location>
</feature>
<dbReference type="PANTHER" id="PTHR24421:SF63">
    <property type="entry name" value="SENSOR HISTIDINE KINASE DESK"/>
    <property type="match status" value="1"/>
</dbReference>
<evidence type="ECO:0000256" key="3">
    <source>
        <dbReference type="ARBA" id="ARBA00023012"/>
    </source>
</evidence>
<evidence type="ECO:0000256" key="4">
    <source>
        <dbReference type="SAM" id="MobiDB-lite"/>
    </source>
</evidence>
<dbReference type="InterPro" id="IPR036890">
    <property type="entry name" value="HATPase_C_sf"/>
</dbReference>
<organism evidence="8 9">
    <name type="scientific">Microtetraspora malaysiensis</name>
    <dbReference type="NCBI Taxonomy" id="161358"/>
    <lineage>
        <taxon>Bacteria</taxon>
        <taxon>Bacillati</taxon>
        <taxon>Actinomycetota</taxon>
        <taxon>Actinomycetes</taxon>
        <taxon>Streptosporangiales</taxon>
        <taxon>Streptosporangiaceae</taxon>
        <taxon>Microtetraspora</taxon>
    </lineage>
</organism>
<keyword evidence="3" id="KW-0902">Two-component regulatory system</keyword>
<evidence type="ECO:0000313" key="8">
    <source>
        <dbReference type="EMBL" id="MFF3669965.1"/>
    </source>
</evidence>
<evidence type="ECO:0000259" key="7">
    <source>
        <dbReference type="Pfam" id="PF07730"/>
    </source>
</evidence>
<keyword evidence="5" id="KW-0472">Membrane</keyword>
<dbReference type="CDD" id="cd16917">
    <property type="entry name" value="HATPase_UhpB-NarQ-NarX-like"/>
    <property type="match status" value="1"/>
</dbReference>
<feature type="compositionally biased region" description="Gly residues" evidence="4">
    <location>
        <begin position="332"/>
        <end position="342"/>
    </location>
</feature>
<dbReference type="Pfam" id="PF02518">
    <property type="entry name" value="HATPase_c"/>
    <property type="match status" value="1"/>
</dbReference>
<keyword evidence="9" id="KW-1185">Reference proteome</keyword>
<proteinExistence type="predicted"/>
<dbReference type="GO" id="GO:0016301">
    <property type="term" value="F:kinase activity"/>
    <property type="evidence" value="ECO:0007669"/>
    <property type="project" value="UniProtKB-KW"/>
</dbReference>
<sequence>MSAVSDGPADGSAQRITSVWSARSWSRFILMIVATVFASIVYVNGAHPAWAVALTLGLAALTAVLGVVTRVVPDDRESHWLLAFGALVVLALGLVAWGGPEWAVNVAWATSAAGWSRRKHTKPLILGIGAVTGMLVLAHGADAGQTLILTAFVLLIGMFSAQARRSAELIEELRRTRRELARLAVLEERNRIARDLHDLVGHSLSVVAVKTELARRLLPIDKERTDAELKDIDATVRRALSEVRQAVTSYRQPTLAAELSSAVQAAEAAGIACTVRAPDTWDLPVPVEGLLAWTVREGITNVLRHSGASSCVITVSADPSVSVEVADDGSGAPDGGRPGNGLAGLSERARALGGSLTVGRRDGGGFLLRIEAPKETR</sequence>
<evidence type="ECO:0000313" key="9">
    <source>
        <dbReference type="Proteomes" id="UP001602013"/>
    </source>
</evidence>
<evidence type="ECO:0000256" key="2">
    <source>
        <dbReference type="ARBA" id="ARBA00022777"/>
    </source>
</evidence>
<name>A0ABW6SY69_9ACTN</name>
<dbReference type="EMBL" id="JBIASD010000026">
    <property type="protein sequence ID" value="MFF3669965.1"/>
    <property type="molecule type" value="Genomic_DNA"/>
</dbReference>
<dbReference type="Proteomes" id="UP001602013">
    <property type="component" value="Unassembled WGS sequence"/>
</dbReference>
<dbReference type="InterPro" id="IPR011712">
    <property type="entry name" value="Sig_transdc_His_kin_sub3_dim/P"/>
</dbReference>
<evidence type="ECO:0000259" key="6">
    <source>
        <dbReference type="Pfam" id="PF02518"/>
    </source>
</evidence>